<feature type="domain" description="ABC transporter" evidence="6">
    <location>
        <begin position="3"/>
        <end position="236"/>
    </location>
</feature>
<dbReference type="PROSITE" id="PS00211">
    <property type="entry name" value="ABC_TRANSPORTER_1"/>
    <property type="match status" value="1"/>
</dbReference>
<dbReference type="InterPro" id="IPR017871">
    <property type="entry name" value="ABC_transporter-like_CS"/>
</dbReference>
<dbReference type="GO" id="GO:0016887">
    <property type="term" value="F:ATP hydrolysis activity"/>
    <property type="evidence" value="ECO:0007669"/>
    <property type="project" value="InterPro"/>
</dbReference>
<dbReference type="InterPro" id="IPR003593">
    <property type="entry name" value="AAA+_ATPase"/>
</dbReference>
<keyword evidence="8" id="KW-1185">Reference proteome</keyword>
<dbReference type="Pfam" id="PF00005">
    <property type="entry name" value="ABC_tran"/>
    <property type="match status" value="1"/>
</dbReference>
<dbReference type="CDD" id="cd03214">
    <property type="entry name" value="ABC_Iron-Siderophores_B12_Hemin"/>
    <property type="match status" value="1"/>
</dbReference>
<dbReference type="GO" id="GO:0005524">
    <property type="term" value="F:ATP binding"/>
    <property type="evidence" value="ECO:0007669"/>
    <property type="project" value="UniProtKB-KW"/>
</dbReference>
<organism evidence="7 8">
    <name type="scientific">Bacterioplanes sanyensis</name>
    <dbReference type="NCBI Taxonomy" id="1249553"/>
    <lineage>
        <taxon>Bacteria</taxon>
        <taxon>Pseudomonadati</taxon>
        <taxon>Pseudomonadota</taxon>
        <taxon>Gammaproteobacteria</taxon>
        <taxon>Oceanospirillales</taxon>
        <taxon>Oceanospirillaceae</taxon>
        <taxon>Bacterioplanes</taxon>
    </lineage>
</organism>
<dbReference type="PROSITE" id="PS50893">
    <property type="entry name" value="ABC_TRANSPORTER_2"/>
    <property type="match status" value="1"/>
</dbReference>
<dbReference type="PANTHER" id="PTHR42794">
    <property type="entry name" value="HEMIN IMPORT ATP-BINDING PROTEIN HMUV"/>
    <property type="match status" value="1"/>
</dbReference>
<dbReference type="SMART" id="SM00382">
    <property type="entry name" value="AAA"/>
    <property type="match status" value="1"/>
</dbReference>
<proteinExistence type="predicted"/>
<keyword evidence="1" id="KW-0813">Transport</keyword>
<dbReference type="Gene3D" id="3.40.50.300">
    <property type="entry name" value="P-loop containing nucleotide triphosphate hydrolases"/>
    <property type="match status" value="1"/>
</dbReference>
<dbReference type="InterPro" id="IPR003439">
    <property type="entry name" value="ABC_transporter-like_ATP-bd"/>
</dbReference>
<dbReference type="AlphaFoldDB" id="A0A222FPQ1"/>
<dbReference type="PANTHER" id="PTHR42794:SF1">
    <property type="entry name" value="HEMIN IMPORT ATP-BINDING PROTEIN HMUV"/>
    <property type="match status" value="1"/>
</dbReference>
<dbReference type="KEGG" id="bsan:CHH28_19350"/>
<keyword evidence="3 7" id="KW-0067">ATP-binding</keyword>
<evidence type="ECO:0000313" key="7">
    <source>
        <dbReference type="EMBL" id="ASP40692.1"/>
    </source>
</evidence>
<sequence>MVMQLQQIGVDRGSVAIVDDVSLPVLAGKVTMLLGPNGAGKSTLLKVMAGLETPARGQIELQQDNPLSWSRQRWAANVSFLPQLSALSFPLTVKEVVALGAMAQGNSVRAQRQQLQQALQLWDIDYLAEQQVRWLSGGEQQRVQLARSWLQAQHGQLWLLDEPLSALDLRHQQQCLQRAREYVQQGRAAVMVIHDLNLAWQCADYVALLCCGRLVCAGEPTEVLTSERLTDVFQVPVEVERGVVRWC</sequence>
<evidence type="ECO:0000313" key="8">
    <source>
        <dbReference type="Proteomes" id="UP000202440"/>
    </source>
</evidence>
<protein>
    <submittedName>
        <fullName evidence="7">Heme ABC transporter ATP-binding protein</fullName>
    </submittedName>
</protein>
<dbReference type="SUPFAM" id="SSF52540">
    <property type="entry name" value="P-loop containing nucleoside triphosphate hydrolases"/>
    <property type="match status" value="1"/>
</dbReference>
<reference evidence="7 8" key="1">
    <citation type="submission" date="2017-07" db="EMBL/GenBank/DDBJ databases">
        <title>Annotated genome sequence of Bacterioplanes sanyensis isolated from Red Sea.</title>
        <authorList>
            <person name="Rehman Z.U."/>
        </authorList>
    </citation>
    <scope>NUCLEOTIDE SEQUENCE [LARGE SCALE GENOMIC DNA]</scope>
    <source>
        <strain evidence="7 8">NV9</strain>
    </source>
</reference>
<dbReference type="Proteomes" id="UP000202440">
    <property type="component" value="Chromosome"/>
</dbReference>
<evidence type="ECO:0000256" key="1">
    <source>
        <dbReference type="ARBA" id="ARBA00022448"/>
    </source>
</evidence>
<accession>A0A222FPQ1</accession>
<evidence type="ECO:0000256" key="5">
    <source>
        <dbReference type="ARBA" id="ARBA00037066"/>
    </source>
</evidence>
<dbReference type="OrthoDB" id="6461291at2"/>
<dbReference type="InterPro" id="IPR027417">
    <property type="entry name" value="P-loop_NTPase"/>
</dbReference>
<comment type="function">
    <text evidence="5">Part of the ABC transporter complex HmuTUV involved in hemin import. Responsible for energy coupling to the transport system.</text>
</comment>
<name>A0A222FPQ1_9GAMM</name>
<evidence type="ECO:0000256" key="4">
    <source>
        <dbReference type="ARBA" id="ARBA00022967"/>
    </source>
</evidence>
<evidence type="ECO:0000256" key="2">
    <source>
        <dbReference type="ARBA" id="ARBA00022741"/>
    </source>
</evidence>
<keyword evidence="4" id="KW-1278">Translocase</keyword>
<gene>
    <name evidence="7" type="ORF">CHH28_19350</name>
</gene>
<keyword evidence="2" id="KW-0547">Nucleotide-binding</keyword>
<evidence type="ECO:0000259" key="6">
    <source>
        <dbReference type="PROSITE" id="PS50893"/>
    </source>
</evidence>
<evidence type="ECO:0000256" key="3">
    <source>
        <dbReference type="ARBA" id="ARBA00022840"/>
    </source>
</evidence>
<dbReference type="EMBL" id="CP022530">
    <property type="protein sequence ID" value="ASP40692.1"/>
    <property type="molecule type" value="Genomic_DNA"/>
</dbReference>
<dbReference type="RefSeq" id="WP_094061853.1">
    <property type="nucleotide sequence ID" value="NZ_CP022530.1"/>
</dbReference>